<evidence type="ECO:0000259" key="6">
    <source>
        <dbReference type="Pfam" id="PF04884"/>
    </source>
</evidence>
<accession>A0A1X2IE58</accession>
<evidence type="ECO:0000256" key="3">
    <source>
        <dbReference type="ARBA" id="ARBA00022692"/>
    </source>
</evidence>
<evidence type="ECO:0000256" key="5">
    <source>
        <dbReference type="ARBA" id="ARBA00023136"/>
    </source>
</evidence>
<evidence type="ECO:0000259" key="7">
    <source>
        <dbReference type="Pfam" id="PF24160"/>
    </source>
</evidence>
<dbReference type="InterPro" id="IPR054549">
    <property type="entry name" value="UVB_sens_RUS_dom"/>
</dbReference>
<keyword evidence="5" id="KW-0472">Membrane</keyword>
<dbReference type="GO" id="GO:0016020">
    <property type="term" value="C:membrane"/>
    <property type="evidence" value="ECO:0007669"/>
    <property type="project" value="UniProtKB-SubCell"/>
</dbReference>
<dbReference type="Proteomes" id="UP000193560">
    <property type="component" value="Unassembled WGS sequence"/>
</dbReference>
<dbReference type="PANTHER" id="PTHR12770:SF31">
    <property type="entry name" value="RUS FAMILY MEMBER 1"/>
    <property type="match status" value="1"/>
</dbReference>
<protein>
    <submittedName>
        <fullName evidence="8">Uncharacterized protein</fullName>
    </submittedName>
</protein>
<reference evidence="8 9" key="1">
    <citation type="submission" date="2016-07" db="EMBL/GenBank/DDBJ databases">
        <title>Pervasive Adenine N6-methylation of Active Genes in Fungi.</title>
        <authorList>
            <consortium name="DOE Joint Genome Institute"/>
            <person name="Mondo S.J."/>
            <person name="Dannebaum R.O."/>
            <person name="Kuo R.C."/>
            <person name="Labutti K."/>
            <person name="Haridas S."/>
            <person name="Kuo A."/>
            <person name="Salamov A."/>
            <person name="Ahrendt S.R."/>
            <person name="Lipzen A."/>
            <person name="Sullivan W."/>
            <person name="Andreopoulos W.B."/>
            <person name="Clum A."/>
            <person name="Lindquist E."/>
            <person name="Daum C."/>
            <person name="Ramamoorthy G.K."/>
            <person name="Gryganskyi A."/>
            <person name="Culley D."/>
            <person name="Magnuson J.K."/>
            <person name="James T.Y."/>
            <person name="O'Malley M.A."/>
            <person name="Stajich J.E."/>
            <person name="Spatafora J.W."/>
            <person name="Visel A."/>
            <person name="Grigoriev I.V."/>
        </authorList>
    </citation>
    <scope>NUCLEOTIDE SEQUENCE [LARGE SCALE GENOMIC DNA]</scope>
    <source>
        <strain evidence="8 9">NRRL 1336</strain>
    </source>
</reference>
<dbReference type="AlphaFoldDB" id="A0A1X2IE58"/>
<feature type="domain" description="Root UVB sensitive protein C-terminal" evidence="7">
    <location>
        <begin position="157"/>
        <end position="233"/>
    </location>
</feature>
<evidence type="ECO:0000256" key="1">
    <source>
        <dbReference type="ARBA" id="ARBA00004370"/>
    </source>
</evidence>
<gene>
    <name evidence="8" type="ORF">BCR42DRAFT_329306</name>
</gene>
<dbReference type="PANTHER" id="PTHR12770">
    <property type="entry name" value="RUS1 FAMILY PROTEIN C16ORF58"/>
    <property type="match status" value="1"/>
</dbReference>
<sequence length="258" mass="29355">MFELIHESVWIASHMTFTKHFSPNGNIGDIVAKDDAQMSTAHLMGMLSGVALITVSHSPAFLFGCFAVLSPINIWSTTKMIDAAKFEILNQAKLTLLSREFIDTGHVVDYDQLRPKEIGFGEWIKPGSEHVNIKMGPSAEEAYHSADEIQGVISILKNTMYIMFHDDAEVEDMMKGMLHAMKFHDHLATSHVTKETAWDDYLTTLNETLDWTKAQFPAFLDSLDKHQWHRDNVYWNDGGMRLTWDGRDQQQQQPTSKP</sequence>
<evidence type="ECO:0000313" key="8">
    <source>
        <dbReference type="EMBL" id="ORZ14769.1"/>
    </source>
</evidence>
<keyword evidence="4" id="KW-1133">Transmembrane helix</keyword>
<dbReference type="InterPro" id="IPR006968">
    <property type="entry name" value="RUS_fam"/>
</dbReference>
<feature type="domain" description="Protein root UVB sensitive/RUS" evidence="6">
    <location>
        <begin position="12"/>
        <end position="104"/>
    </location>
</feature>
<dbReference type="Pfam" id="PF04884">
    <property type="entry name" value="UVB_sens_prot"/>
    <property type="match status" value="1"/>
</dbReference>
<dbReference type="Pfam" id="PF24160">
    <property type="entry name" value="UVB_sens_C"/>
    <property type="match status" value="1"/>
</dbReference>
<dbReference type="InterPro" id="IPR055412">
    <property type="entry name" value="UVB_sens_C"/>
</dbReference>
<keyword evidence="3" id="KW-0812">Transmembrane</keyword>
<comment type="similarity">
    <text evidence="2">Belongs to the RUS1 family.</text>
</comment>
<dbReference type="OrthoDB" id="19606at2759"/>
<comment type="caution">
    <text evidence="8">The sequence shown here is derived from an EMBL/GenBank/DDBJ whole genome shotgun (WGS) entry which is preliminary data.</text>
</comment>
<comment type="subcellular location">
    <subcellularLocation>
        <location evidence="1">Membrane</location>
    </subcellularLocation>
</comment>
<organism evidence="8 9">
    <name type="scientific">Absidia repens</name>
    <dbReference type="NCBI Taxonomy" id="90262"/>
    <lineage>
        <taxon>Eukaryota</taxon>
        <taxon>Fungi</taxon>
        <taxon>Fungi incertae sedis</taxon>
        <taxon>Mucoromycota</taxon>
        <taxon>Mucoromycotina</taxon>
        <taxon>Mucoromycetes</taxon>
        <taxon>Mucorales</taxon>
        <taxon>Cunninghamellaceae</taxon>
        <taxon>Absidia</taxon>
    </lineage>
</organism>
<keyword evidence="9" id="KW-1185">Reference proteome</keyword>
<proteinExistence type="inferred from homology"/>
<evidence type="ECO:0000256" key="4">
    <source>
        <dbReference type="ARBA" id="ARBA00022989"/>
    </source>
</evidence>
<name>A0A1X2IE58_9FUNG</name>
<evidence type="ECO:0000313" key="9">
    <source>
        <dbReference type="Proteomes" id="UP000193560"/>
    </source>
</evidence>
<evidence type="ECO:0000256" key="2">
    <source>
        <dbReference type="ARBA" id="ARBA00007558"/>
    </source>
</evidence>
<dbReference type="EMBL" id="MCGE01000014">
    <property type="protein sequence ID" value="ORZ14769.1"/>
    <property type="molecule type" value="Genomic_DNA"/>
</dbReference>